<dbReference type="Pfam" id="PF14856">
    <property type="entry name" value="Hce2"/>
    <property type="match status" value="1"/>
</dbReference>
<evidence type="ECO:0000313" key="3">
    <source>
        <dbReference type="EMBL" id="KAK4205435.1"/>
    </source>
</evidence>
<reference evidence="3" key="2">
    <citation type="submission" date="2023-05" db="EMBL/GenBank/DDBJ databases">
        <authorList>
            <consortium name="Lawrence Berkeley National Laboratory"/>
            <person name="Steindorff A."/>
            <person name="Hensen N."/>
            <person name="Bonometti L."/>
            <person name="Westerberg I."/>
            <person name="Brannstrom I.O."/>
            <person name="Guillou S."/>
            <person name="Cros-Aarteil S."/>
            <person name="Calhoun S."/>
            <person name="Haridas S."/>
            <person name="Kuo A."/>
            <person name="Mondo S."/>
            <person name="Pangilinan J."/>
            <person name="Riley R."/>
            <person name="Labutti K."/>
            <person name="Andreopoulos B."/>
            <person name="Lipzen A."/>
            <person name="Chen C."/>
            <person name="Yanf M."/>
            <person name="Daum C."/>
            <person name="Ng V."/>
            <person name="Clum A."/>
            <person name="Ohm R."/>
            <person name="Martin F."/>
            <person name="Silar P."/>
            <person name="Natvig D."/>
            <person name="Lalanne C."/>
            <person name="Gautier V."/>
            <person name="Ament-Velasquez S.L."/>
            <person name="Kruys A."/>
            <person name="Hutchinson M.I."/>
            <person name="Powell A.J."/>
            <person name="Barry K."/>
            <person name="Miller A.N."/>
            <person name="Grigoriev I.V."/>
            <person name="Debuchy R."/>
            <person name="Gladieux P."/>
            <person name="Thoren M.H."/>
            <person name="Johannesson H."/>
        </authorList>
    </citation>
    <scope>NUCLEOTIDE SEQUENCE</scope>
    <source>
        <strain evidence="3">CBS 315.58</strain>
    </source>
</reference>
<comment type="caution">
    <text evidence="3">The sequence shown here is derived from an EMBL/GenBank/DDBJ whole genome shotgun (WGS) entry which is preliminary data.</text>
</comment>
<feature type="domain" description="Ecp2 effector protein-like" evidence="2">
    <location>
        <begin position="49"/>
        <end position="151"/>
    </location>
</feature>
<dbReference type="InterPro" id="IPR029226">
    <property type="entry name" value="Ecp2-like"/>
</dbReference>
<organism evidence="3 4">
    <name type="scientific">Triangularia verruculosa</name>
    <dbReference type="NCBI Taxonomy" id="2587418"/>
    <lineage>
        <taxon>Eukaryota</taxon>
        <taxon>Fungi</taxon>
        <taxon>Dikarya</taxon>
        <taxon>Ascomycota</taxon>
        <taxon>Pezizomycotina</taxon>
        <taxon>Sordariomycetes</taxon>
        <taxon>Sordariomycetidae</taxon>
        <taxon>Sordariales</taxon>
        <taxon>Podosporaceae</taxon>
        <taxon>Triangularia</taxon>
    </lineage>
</organism>
<feature type="signal peptide" evidence="1">
    <location>
        <begin position="1"/>
        <end position="17"/>
    </location>
</feature>
<accession>A0AAN7B205</accession>
<gene>
    <name evidence="3" type="ORF">QBC40DRAFT_162501</name>
</gene>
<name>A0AAN7B205_9PEZI</name>
<reference evidence="3" key="1">
    <citation type="journal article" date="2023" name="Mol. Phylogenet. Evol.">
        <title>Genome-scale phylogeny and comparative genomics of the fungal order Sordariales.</title>
        <authorList>
            <person name="Hensen N."/>
            <person name="Bonometti L."/>
            <person name="Westerberg I."/>
            <person name="Brannstrom I.O."/>
            <person name="Guillou S."/>
            <person name="Cros-Aarteil S."/>
            <person name="Calhoun S."/>
            <person name="Haridas S."/>
            <person name="Kuo A."/>
            <person name="Mondo S."/>
            <person name="Pangilinan J."/>
            <person name="Riley R."/>
            <person name="LaButti K."/>
            <person name="Andreopoulos B."/>
            <person name="Lipzen A."/>
            <person name="Chen C."/>
            <person name="Yan M."/>
            <person name="Daum C."/>
            <person name="Ng V."/>
            <person name="Clum A."/>
            <person name="Steindorff A."/>
            <person name="Ohm R.A."/>
            <person name="Martin F."/>
            <person name="Silar P."/>
            <person name="Natvig D.O."/>
            <person name="Lalanne C."/>
            <person name="Gautier V."/>
            <person name="Ament-Velasquez S.L."/>
            <person name="Kruys A."/>
            <person name="Hutchinson M.I."/>
            <person name="Powell A.J."/>
            <person name="Barry K."/>
            <person name="Miller A.N."/>
            <person name="Grigoriev I.V."/>
            <person name="Debuchy R."/>
            <person name="Gladieux P."/>
            <person name="Hiltunen Thoren M."/>
            <person name="Johannesson H."/>
        </authorList>
    </citation>
    <scope>NUCLEOTIDE SEQUENCE</scope>
    <source>
        <strain evidence="3">CBS 315.58</strain>
    </source>
</reference>
<dbReference type="AlphaFoldDB" id="A0AAN7B205"/>
<evidence type="ECO:0000313" key="4">
    <source>
        <dbReference type="Proteomes" id="UP001303160"/>
    </source>
</evidence>
<evidence type="ECO:0000259" key="2">
    <source>
        <dbReference type="Pfam" id="PF14856"/>
    </source>
</evidence>
<feature type="chain" id="PRO_5042936258" description="Ecp2 effector protein-like domain-containing protein" evidence="1">
    <location>
        <begin position="18"/>
        <end position="172"/>
    </location>
</feature>
<evidence type="ECO:0000256" key="1">
    <source>
        <dbReference type="SAM" id="SignalP"/>
    </source>
</evidence>
<proteinExistence type="predicted"/>
<dbReference type="EMBL" id="MU863876">
    <property type="protein sequence ID" value="KAK4205435.1"/>
    <property type="molecule type" value="Genomic_DNA"/>
</dbReference>
<sequence>MQLVTTILSLFATMAMAAPSFHTSTVSSGGPLLEKRFSHTPDPSKTNLCGEAVVQYRTSELSPNASDCWEIPNTSPANNPGYWTLDAGEAASKQWYSLGKFGTCEFKIRGNTGKSQEFYFGTQDIKFFIDAHTREGYDEEGRIEVAGNAFCMKDTPGQGGGLGYCSCLGGFW</sequence>
<keyword evidence="1" id="KW-0732">Signal</keyword>
<keyword evidence="4" id="KW-1185">Reference proteome</keyword>
<dbReference type="Proteomes" id="UP001303160">
    <property type="component" value="Unassembled WGS sequence"/>
</dbReference>
<protein>
    <recommendedName>
        <fullName evidence="2">Ecp2 effector protein-like domain-containing protein</fullName>
    </recommendedName>
</protein>